<organism evidence="11 12">
    <name type="scientific">Coprothermobacter proteolyticus (strain ATCC 35245 / DSM 5265 / OCM 4 / BT)</name>
    <dbReference type="NCBI Taxonomy" id="309798"/>
    <lineage>
        <taxon>Bacteria</taxon>
        <taxon>Pseudomonadati</taxon>
        <taxon>Coprothermobacterota</taxon>
        <taxon>Coprothermobacteria</taxon>
        <taxon>Coprothermobacterales</taxon>
        <taxon>Coprothermobacteraceae</taxon>
        <taxon>Coprothermobacter</taxon>
    </lineage>
</organism>
<keyword evidence="8" id="KW-0548">Nucleotidyltransferase</keyword>
<dbReference type="InterPro" id="IPR045085">
    <property type="entry name" value="HLD_clamp_pol_III_gamma_tau"/>
</dbReference>
<evidence type="ECO:0000256" key="2">
    <source>
        <dbReference type="ARBA" id="ARBA00022723"/>
    </source>
</evidence>
<comment type="function">
    <text evidence="8">DNA polymerase III is a complex, multichain enzyme responsible for most of the replicative synthesis in bacteria. This DNA polymerase also exhibits 3' to 5' exonuclease activity.</text>
</comment>
<evidence type="ECO:0000256" key="4">
    <source>
        <dbReference type="ARBA" id="ARBA00022833"/>
    </source>
</evidence>
<dbReference type="NCBIfam" id="TIGR00678">
    <property type="entry name" value="holB"/>
    <property type="match status" value="1"/>
</dbReference>
<keyword evidence="8" id="KW-0235">DNA replication</keyword>
<evidence type="ECO:0000256" key="1">
    <source>
        <dbReference type="ARBA" id="ARBA00006360"/>
    </source>
</evidence>
<feature type="compositionally biased region" description="Basic and acidic residues" evidence="9">
    <location>
        <begin position="391"/>
        <end position="406"/>
    </location>
</feature>
<proteinExistence type="inferred from homology"/>
<dbReference type="SMART" id="SM00382">
    <property type="entry name" value="AAA"/>
    <property type="match status" value="1"/>
</dbReference>
<dbReference type="GO" id="GO:0046872">
    <property type="term" value="F:metal ion binding"/>
    <property type="evidence" value="ECO:0007669"/>
    <property type="project" value="UniProtKB-KW"/>
</dbReference>
<dbReference type="Pfam" id="PF22608">
    <property type="entry name" value="DNAX_ATPase_lid"/>
    <property type="match status" value="1"/>
</dbReference>
<sequence>MALYRKYRPQTFEEVVGQSHVTEILTKALDNQKISHAYLFAGPKGSGKTSCARIFAKGLNCETGITSKPCNECESCKLINEGHSLDVIEIDAASNRGVDEIRELRERVKYRPAQSRYKVYIIDEAHMLTREAFNALLKTLEEPPEYVVFILATTDPQKIPPTVLSRCQRFRFKKLTSDEVFQILENVCKSEGFSYQREALELIAEVSDGAVRDALNLLEQISVVDEGKVSIKTARFLLNVVEDEVILDLLKTAFADMDEAVERLAELMESGVEPMELFRTMKSLVRRSVFRNKPWPRDVALEMFRVLESYNFIMERTEFPAVALVALLNELRSKANLGTPKGGESAPLSEKNADKEKTRVAEKPQEPAAETQKENKHSEKREELANDVEAEAVKEATESESKREVSDAAATTVTAVEEKESSQDATDLQSWIENVRSEYFPLYVVLREGKARIEGDRLILSFPGLLHMYGRFMELPQVQKVLHNYGHFKVELQTEAEEKDESVLEIFKQVFPEAQIEEVKNN</sequence>
<evidence type="ECO:0000256" key="3">
    <source>
        <dbReference type="ARBA" id="ARBA00022741"/>
    </source>
</evidence>
<keyword evidence="8" id="KW-0808">Transferase</keyword>
<keyword evidence="5 8" id="KW-0067">ATP-binding</keyword>
<dbReference type="KEGG" id="cpo:COPRO5265_0458"/>
<dbReference type="NCBIfam" id="NF004046">
    <property type="entry name" value="PRK05563.1"/>
    <property type="match status" value="1"/>
</dbReference>
<dbReference type="OrthoDB" id="9810148at2"/>
<dbReference type="GO" id="GO:0009360">
    <property type="term" value="C:DNA polymerase III complex"/>
    <property type="evidence" value="ECO:0007669"/>
    <property type="project" value="InterPro"/>
</dbReference>
<evidence type="ECO:0000256" key="9">
    <source>
        <dbReference type="SAM" id="MobiDB-lite"/>
    </source>
</evidence>
<dbReference type="Gene3D" id="3.40.50.300">
    <property type="entry name" value="P-loop containing nucleotide triphosphate hydrolases"/>
    <property type="match status" value="1"/>
</dbReference>
<feature type="compositionally biased region" description="Basic and acidic residues" evidence="9">
    <location>
        <begin position="351"/>
        <end position="384"/>
    </location>
</feature>
<evidence type="ECO:0000256" key="5">
    <source>
        <dbReference type="ARBA" id="ARBA00022840"/>
    </source>
</evidence>
<dbReference type="SUPFAM" id="SSF52540">
    <property type="entry name" value="P-loop containing nucleoside triphosphate hydrolases"/>
    <property type="match status" value="1"/>
</dbReference>
<dbReference type="Pfam" id="PF13177">
    <property type="entry name" value="DNA_pol3_delta2"/>
    <property type="match status" value="1"/>
</dbReference>
<evidence type="ECO:0000313" key="11">
    <source>
        <dbReference type="EMBL" id="ACI16997.1"/>
    </source>
</evidence>
<dbReference type="eggNOG" id="COG2812">
    <property type="taxonomic scope" value="Bacteria"/>
</dbReference>
<dbReference type="PANTHER" id="PTHR11669:SF0">
    <property type="entry name" value="PROTEIN STICHEL-LIKE 2"/>
    <property type="match status" value="1"/>
</dbReference>
<evidence type="ECO:0000259" key="10">
    <source>
        <dbReference type="SMART" id="SM00382"/>
    </source>
</evidence>
<dbReference type="GO" id="GO:0005524">
    <property type="term" value="F:ATP binding"/>
    <property type="evidence" value="ECO:0007669"/>
    <property type="project" value="UniProtKB-KW"/>
</dbReference>
<dbReference type="GO" id="GO:0003887">
    <property type="term" value="F:DNA-directed DNA polymerase activity"/>
    <property type="evidence" value="ECO:0007669"/>
    <property type="project" value="UniProtKB-KW"/>
</dbReference>
<dbReference type="AlphaFoldDB" id="B5Y7S3"/>
<dbReference type="FunFam" id="3.40.50.300:FF:000014">
    <property type="entry name" value="DNA polymerase III subunit gamma/tau"/>
    <property type="match status" value="1"/>
</dbReference>
<dbReference type="RefSeq" id="WP_012543649.1">
    <property type="nucleotide sequence ID" value="NC_011295.1"/>
</dbReference>
<keyword evidence="3 8" id="KW-0547">Nucleotide-binding</keyword>
<dbReference type="CDD" id="cd18137">
    <property type="entry name" value="HLD_clamp_pol_III_gamma_tau"/>
    <property type="match status" value="1"/>
</dbReference>
<dbReference type="STRING" id="309798.COPRO5265_0458"/>
<dbReference type="NCBIfam" id="TIGR02397">
    <property type="entry name" value="dnaX_nterm"/>
    <property type="match status" value="1"/>
</dbReference>
<evidence type="ECO:0000256" key="6">
    <source>
        <dbReference type="ARBA" id="ARBA00022932"/>
    </source>
</evidence>
<dbReference type="InterPro" id="IPR003593">
    <property type="entry name" value="AAA+_ATPase"/>
</dbReference>
<dbReference type="EC" id="2.7.7.7" evidence="8"/>
<evidence type="ECO:0000256" key="7">
    <source>
        <dbReference type="ARBA" id="ARBA00049244"/>
    </source>
</evidence>
<dbReference type="InterPro" id="IPR027417">
    <property type="entry name" value="P-loop_NTPase"/>
</dbReference>
<dbReference type="GO" id="GO:0008408">
    <property type="term" value="F:3'-5' exonuclease activity"/>
    <property type="evidence" value="ECO:0007669"/>
    <property type="project" value="InterPro"/>
</dbReference>
<name>B5Y7S3_COPPD</name>
<dbReference type="InterPro" id="IPR050238">
    <property type="entry name" value="DNA_Rep/Repair_Clamp_Loader"/>
</dbReference>
<dbReference type="PANTHER" id="PTHR11669">
    <property type="entry name" value="REPLICATION FACTOR C / DNA POLYMERASE III GAMMA-TAU SUBUNIT"/>
    <property type="match status" value="1"/>
</dbReference>
<dbReference type="Gene3D" id="1.10.8.60">
    <property type="match status" value="1"/>
</dbReference>
<dbReference type="CDD" id="cd00009">
    <property type="entry name" value="AAA"/>
    <property type="match status" value="1"/>
</dbReference>
<dbReference type="HOGENOM" id="CLU_006229_0_8_9"/>
<evidence type="ECO:0000313" key="12">
    <source>
        <dbReference type="Proteomes" id="UP000001732"/>
    </source>
</evidence>
<comment type="subunit">
    <text evidence="8">DNA polymerase III contains a core (composed of alpha, epsilon and theta chains) that associates with a tau subunit. This core dimerizes to form the POLIII' complex. PolIII' associates with the gamma complex (composed of gamma, delta, delta', psi and chi chains) and with the beta chain to form the complete DNA polymerase III complex.</text>
</comment>
<keyword evidence="12" id="KW-1185">Reference proteome</keyword>
<feature type="region of interest" description="Disordered" evidence="9">
    <location>
        <begin position="337"/>
        <end position="421"/>
    </location>
</feature>
<keyword evidence="2" id="KW-0479">Metal-binding</keyword>
<reference evidence="12" key="1">
    <citation type="submission" date="2008-08" db="EMBL/GenBank/DDBJ databases">
        <title>The complete genome sequence of Coprothermobacter proteolyticus strain ATCC 5245 / DSM 5265 / BT.</title>
        <authorList>
            <person name="Dodson R.J."/>
            <person name="Durkin A.S."/>
            <person name="Wu M."/>
            <person name="Eisen J."/>
            <person name="Sutton G."/>
        </authorList>
    </citation>
    <scope>NUCLEOTIDE SEQUENCE [LARGE SCALE GENOMIC DNA]</scope>
    <source>
        <strain evidence="12">ATCC 35245 / DSM 5265 / OCM 4 / BT</strain>
    </source>
</reference>
<gene>
    <name evidence="8" type="primary">dnaX</name>
    <name evidence="11" type="ordered locus">COPRO5265_0458</name>
</gene>
<dbReference type="GO" id="GO:0006261">
    <property type="term" value="P:DNA-templated DNA replication"/>
    <property type="evidence" value="ECO:0007669"/>
    <property type="project" value="TreeGrafter"/>
</dbReference>
<dbReference type="EMBL" id="CP001145">
    <property type="protein sequence ID" value="ACI16997.1"/>
    <property type="molecule type" value="Genomic_DNA"/>
</dbReference>
<reference evidence="11 12" key="2">
    <citation type="journal article" date="2014" name="Genome Announc.">
        <title>Complete Genome Sequence of Coprothermobacter proteolyticus DSM 5265.</title>
        <authorList>
            <person name="Alexiev A."/>
            <person name="Coil D.A."/>
            <person name="Badger J.H."/>
            <person name="Enticknap J."/>
            <person name="Ward N."/>
            <person name="Robb F.T."/>
            <person name="Eisen J.A."/>
        </authorList>
    </citation>
    <scope>NUCLEOTIDE SEQUENCE [LARGE SCALE GENOMIC DNA]</scope>
    <source>
        <strain evidence="12">ATCC 35245 / DSM 5265 / OCM 4 / BT</strain>
    </source>
</reference>
<keyword evidence="4" id="KW-0862">Zinc</keyword>
<dbReference type="Proteomes" id="UP000001732">
    <property type="component" value="Chromosome"/>
</dbReference>
<comment type="similarity">
    <text evidence="1 8">Belongs to the DnaX/STICHEL family.</text>
</comment>
<protein>
    <recommendedName>
        <fullName evidence="8">DNA polymerase III subunit gamma/tau</fullName>
        <ecNumber evidence="8">2.7.7.7</ecNumber>
    </recommendedName>
</protein>
<dbReference type="InterPro" id="IPR004622">
    <property type="entry name" value="DNA_pol_HolB"/>
</dbReference>
<accession>B5Y7S3</accession>
<keyword evidence="6 8" id="KW-0239">DNA-directed DNA polymerase</keyword>
<evidence type="ECO:0000256" key="8">
    <source>
        <dbReference type="RuleBase" id="RU364063"/>
    </source>
</evidence>
<feature type="domain" description="AAA+ ATPase" evidence="10">
    <location>
        <begin position="34"/>
        <end position="176"/>
    </location>
</feature>
<dbReference type="InterPro" id="IPR012763">
    <property type="entry name" value="DNA_pol_III_sug/sutau_N"/>
</dbReference>
<comment type="catalytic activity">
    <reaction evidence="7 8">
        <text>DNA(n) + a 2'-deoxyribonucleoside 5'-triphosphate = DNA(n+1) + diphosphate</text>
        <dbReference type="Rhea" id="RHEA:22508"/>
        <dbReference type="Rhea" id="RHEA-COMP:17339"/>
        <dbReference type="Rhea" id="RHEA-COMP:17340"/>
        <dbReference type="ChEBI" id="CHEBI:33019"/>
        <dbReference type="ChEBI" id="CHEBI:61560"/>
        <dbReference type="ChEBI" id="CHEBI:173112"/>
        <dbReference type="EC" id="2.7.7.7"/>
    </reaction>
</comment>